<proteinExistence type="predicted"/>
<dbReference type="InterPro" id="IPR035983">
    <property type="entry name" value="Hect_E3_ubiquitin_ligase"/>
</dbReference>
<comment type="catalytic activity">
    <reaction evidence="1">
        <text>S-ubiquitinyl-[E2 ubiquitin-conjugating enzyme]-L-cysteine + [acceptor protein]-L-lysine = [E2 ubiquitin-conjugating enzyme]-L-cysteine + N(6)-ubiquitinyl-[acceptor protein]-L-lysine.</text>
        <dbReference type="EC" id="2.3.2.26"/>
    </reaction>
</comment>
<keyword evidence="5" id="KW-0808">Transferase</keyword>
<dbReference type="OrthoDB" id="8068875at2759"/>
<feature type="domain" description="HECT" evidence="9">
    <location>
        <begin position="407"/>
        <end position="733"/>
    </location>
</feature>
<evidence type="ECO:0000259" key="9">
    <source>
        <dbReference type="PROSITE" id="PS50237"/>
    </source>
</evidence>
<reference evidence="10 11" key="1">
    <citation type="submission" date="2016-07" db="EMBL/GenBank/DDBJ databases">
        <title>Pervasive Adenine N6-methylation of Active Genes in Fungi.</title>
        <authorList>
            <consortium name="DOE Joint Genome Institute"/>
            <person name="Mondo S.J."/>
            <person name="Dannebaum R.O."/>
            <person name="Kuo R.C."/>
            <person name="Labutti K."/>
            <person name="Haridas S."/>
            <person name="Kuo A."/>
            <person name="Salamov A."/>
            <person name="Ahrendt S.R."/>
            <person name="Lipzen A."/>
            <person name="Sullivan W."/>
            <person name="Andreopoulos W.B."/>
            <person name="Clum A."/>
            <person name="Lindquist E."/>
            <person name="Daum C."/>
            <person name="Ramamoorthy G.K."/>
            <person name="Gryganskyi A."/>
            <person name="Culley D."/>
            <person name="Magnuson J.K."/>
            <person name="James T.Y."/>
            <person name="O'Malley M.A."/>
            <person name="Stajich J.E."/>
            <person name="Spatafora J.W."/>
            <person name="Visel A."/>
            <person name="Grigoriev I.V."/>
        </authorList>
    </citation>
    <scope>NUCLEOTIDE SEQUENCE [LARGE SCALE GENOMIC DNA]</scope>
    <source>
        <strain evidence="10 11">NRRL 3301</strain>
    </source>
</reference>
<dbReference type="GO" id="GO:0005737">
    <property type="term" value="C:cytoplasm"/>
    <property type="evidence" value="ECO:0007669"/>
    <property type="project" value="UniProtKB-SubCell"/>
</dbReference>
<evidence type="ECO:0000256" key="2">
    <source>
        <dbReference type="ARBA" id="ARBA00004496"/>
    </source>
</evidence>
<keyword evidence="6 7" id="KW-0833">Ubl conjugation pathway</keyword>
<evidence type="ECO:0000256" key="4">
    <source>
        <dbReference type="ARBA" id="ARBA00022490"/>
    </source>
</evidence>
<protein>
    <recommendedName>
        <fullName evidence="3">HECT-type E3 ubiquitin transferase</fullName>
        <ecNumber evidence="3">2.3.2.26</ecNumber>
    </recommendedName>
</protein>
<dbReference type="Gene3D" id="3.90.1750.10">
    <property type="entry name" value="Hect, E3 ligase catalytic domains"/>
    <property type="match status" value="1"/>
</dbReference>
<dbReference type="SUPFAM" id="SSF56204">
    <property type="entry name" value="Hect, E3 ligase catalytic domain"/>
    <property type="match status" value="1"/>
</dbReference>
<dbReference type="FunFam" id="3.30.2160.10:FF:000004">
    <property type="entry name" value="probable E3 ubiquitin-protein ligase HERC4 isoform X1"/>
    <property type="match status" value="1"/>
</dbReference>
<dbReference type="EC" id="2.3.2.26" evidence="3"/>
<dbReference type="PROSITE" id="PS50237">
    <property type="entry name" value="HECT"/>
    <property type="match status" value="1"/>
</dbReference>
<dbReference type="SMART" id="SM00119">
    <property type="entry name" value="HECTc"/>
    <property type="match status" value="1"/>
</dbReference>
<evidence type="ECO:0000256" key="8">
    <source>
        <dbReference type="SAM" id="MobiDB-lite"/>
    </source>
</evidence>
<dbReference type="FunFam" id="3.30.2410.10:FF:000003">
    <property type="entry name" value="probable E3 ubiquitin-protein ligase HERC4 isoform X1"/>
    <property type="match status" value="1"/>
</dbReference>
<evidence type="ECO:0000313" key="11">
    <source>
        <dbReference type="Proteomes" id="UP000242146"/>
    </source>
</evidence>
<evidence type="ECO:0000256" key="5">
    <source>
        <dbReference type="ARBA" id="ARBA00022679"/>
    </source>
</evidence>
<comment type="subcellular location">
    <subcellularLocation>
        <location evidence="2">Cytoplasm</location>
    </subcellularLocation>
</comment>
<dbReference type="STRING" id="101127.A0A1X2GD34"/>
<dbReference type="Gene3D" id="3.30.2160.10">
    <property type="entry name" value="Hect, E3 ligase catalytic domain"/>
    <property type="match status" value="1"/>
</dbReference>
<evidence type="ECO:0000256" key="1">
    <source>
        <dbReference type="ARBA" id="ARBA00000885"/>
    </source>
</evidence>
<dbReference type="GO" id="GO:0061630">
    <property type="term" value="F:ubiquitin protein ligase activity"/>
    <property type="evidence" value="ECO:0007669"/>
    <property type="project" value="UniProtKB-EC"/>
</dbReference>
<feature type="region of interest" description="Disordered" evidence="8">
    <location>
        <begin position="1"/>
        <end position="24"/>
    </location>
</feature>
<keyword evidence="11" id="KW-1185">Reference proteome</keyword>
<organism evidence="10 11">
    <name type="scientific">Hesseltinella vesiculosa</name>
    <dbReference type="NCBI Taxonomy" id="101127"/>
    <lineage>
        <taxon>Eukaryota</taxon>
        <taxon>Fungi</taxon>
        <taxon>Fungi incertae sedis</taxon>
        <taxon>Mucoromycota</taxon>
        <taxon>Mucoromycotina</taxon>
        <taxon>Mucoromycetes</taxon>
        <taxon>Mucorales</taxon>
        <taxon>Cunninghamellaceae</taxon>
        <taxon>Hesseltinella</taxon>
    </lineage>
</organism>
<keyword evidence="4" id="KW-0963">Cytoplasm</keyword>
<dbReference type="PANTHER" id="PTHR45700:SF8">
    <property type="entry name" value="HECT-TYPE E3 UBIQUITIN TRANSFERASE"/>
    <property type="match status" value="1"/>
</dbReference>
<name>A0A1X2GD34_9FUNG</name>
<gene>
    <name evidence="10" type="ORF">DM01DRAFT_1337612</name>
</gene>
<dbReference type="Proteomes" id="UP000242146">
    <property type="component" value="Unassembled WGS sequence"/>
</dbReference>
<dbReference type="AlphaFoldDB" id="A0A1X2GD34"/>
<dbReference type="CDD" id="cd00078">
    <property type="entry name" value="HECTc"/>
    <property type="match status" value="1"/>
</dbReference>
<dbReference type="InterPro" id="IPR000569">
    <property type="entry name" value="HECT_dom"/>
</dbReference>
<dbReference type="EMBL" id="MCGT01000022">
    <property type="protein sequence ID" value="ORX50995.1"/>
    <property type="molecule type" value="Genomic_DNA"/>
</dbReference>
<dbReference type="GO" id="GO:0000209">
    <property type="term" value="P:protein polyubiquitination"/>
    <property type="evidence" value="ECO:0007669"/>
    <property type="project" value="InterPro"/>
</dbReference>
<accession>A0A1X2GD34</accession>
<evidence type="ECO:0000313" key="10">
    <source>
        <dbReference type="EMBL" id="ORX50995.1"/>
    </source>
</evidence>
<feature type="active site" description="Glycyl thioester intermediate" evidence="7">
    <location>
        <position position="701"/>
    </location>
</feature>
<dbReference type="InterPro" id="IPR044611">
    <property type="entry name" value="E3A/B/C-like"/>
</dbReference>
<dbReference type="Gene3D" id="3.30.2410.10">
    <property type="entry name" value="Hect, E3 ligase catalytic domain"/>
    <property type="match status" value="1"/>
</dbReference>
<sequence>MNHIPGHEKQSFAAPSRLNDTKTRTVSVESAAALTNGAAQSSPTCDMVTGRCMCCHCELQYPELAARYRCPTCETVNDLKPSLDKLRSCPPLTLRKLRDVVNDCKENERIAGVNSEVFYEPVEALVDTVFCNWMCLNASFSNGKSTTLEESGVALDDVRKAFRILLQMPVNVIRSLMKAIDKILKRPNVPLRRLSDIRFLLIILENPLLAQHNFPAETKYHNNLLQHVYGLISCLNNECHHALVNWLTLYPSDVFLKQVELVHKFLSYRVGRSMKNHREPSVAYGSDWKIISASRVMALLFASNQQSKHVPLSSFYNTMVDYIDLMGDYLSWQSRSSQFAFCQYPFLISMGSKMKILDNDAKQQMELKRREAFFNMLFHQQASSPHVILSIRRPHLIEDSLRQLVQLKHELKKSIRVQFDGEEGVDAGGLRKEWFLLLVRSLFDPQYGMFTFDEDSNLCWFNPSSFENEDQFYLVGLILGLAIYNSTILDIPLPLACYKKLLDHPVDLDDLRVLQPSLYHGLQQLLSFSGDVASTFCRTFVIDIDRFDEHHEIPLMPNGDQVAVTNLNRQRFVDLYVDYILNKSVKPQFDAFRRGFYQMCGGNALSLFRPEEIELLVRGSDEALDIPLLQSQTEYHGFTPTDITVKHFWKVFETMATDMQRKLMMFVTGCDRIPATGSSQLKWNITCGGDDTGRLPSAHTCFNQLVLYRYHSQQRLQLLLERAILESQGFYVQ</sequence>
<dbReference type="PANTHER" id="PTHR45700">
    <property type="entry name" value="UBIQUITIN-PROTEIN LIGASE E3C"/>
    <property type="match status" value="1"/>
</dbReference>
<dbReference type="Pfam" id="PF00632">
    <property type="entry name" value="HECT"/>
    <property type="match status" value="1"/>
</dbReference>
<comment type="caution">
    <text evidence="10">The sequence shown here is derived from an EMBL/GenBank/DDBJ whole genome shotgun (WGS) entry which is preliminary data.</text>
</comment>
<feature type="compositionally biased region" description="Basic and acidic residues" evidence="8">
    <location>
        <begin position="1"/>
        <end position="10"/>
    </location>
</feature>
<evidence type="ECO:0000256" key="6">
    <source>
        <dbReference type="ARBA" id="ARBA00022786"/>
    </source>
</evidence>
<evidence type="ECO:0000256" key="3">
    <source>
        <dbReference type="ARBA" id="ARBA00012485"/>
    </source>
</evidence>
<evidence type="ECO:0000256" key="7">
    <source>
        <dbReference type="PROSITE-ProRule" id="PRU00104"/>
    </source>
</evidence>